<protein>
    <submittedName>
        <fullName evidence="4">AcrR family transcriptional regulator</fullName>
    </submittedName>
</protein>
<organism evidence="4 5">
    <name type="scientific">Janibacter alkaliphilus</name>
    <dbReference type="NCBI Taxonomy" id="1069963"/>
    <lineage>
        <taxon>Bacteria</taxon>
        <taxon>Bacillati</taxon>
        <taxon>Actinomycetota</taxon>
        <taxon>Actinomycetes</taxon>
        <taxon>Micrococcales</taxon>
        <taxon>Intrasporangiaceae</taxon>
        <taxon>Janibacter</taxon>
    </lineage>
</organism>
<dbReference type="AlphaFoldDB" id="A0A852X061"/>
<evidence type="ECO:0000259" key="3">
    <source>
        <dbReference type="PROSITE" id="PS50977"/>
    </source>
</evidence>
<dbReference type="Proteomes" id="UP000592181">
    <property type="component" value="Unassembled WGS sequence"/>
</dbReference>
<dbReference type="SUPFAM" id="SSF48498">
    <property type="entry name" value="Tetracyclin repressor-like, C-terminal domain"/>
    <property type="match status" value="1"/>
</dbReference>
<keyword evidence="1 2" id="KW-0238">DNA-binding</keyword>
<reference evidence="4 5" key="1">
    <citation type="submission" date="2020-07" db="EMBL/GenBank/DDBJ databases">
        <title>Sequencing the genomes of 1000 actinobacteria strains.</title>
        <authorList>
            <person name="Klenk H.-P."/>
        </authorList>
    </citation>
    <scope>NUCLEOTIDE SEQUENCE [LARGE SCALE GENOMIC DNA]</scope>
    <source>
        <strain evidence="4 5">DSM 24723</strain>
    </source>
</reference>
<dbReference type="PANTHER" id="PTHR30055">
    <property type="entry name" value="HTH-TYPE TRANSCRIPTIONAL REGULATOR RUTR"/>
    <property type="match status" value="1"/>
</dbReference>
<sequence>MDAIPGPHRSAGGLLPVGRERSDAAANRARILASAAVLSDQRGLANLRMDEVAEHAGVGVGTIYRRFGDRSGLILALVDHSEVEFQQAFLFGPPPLGPGADPLARIRAFVRAFVDRVVLRGEALLVAETSAPFGRFSRAYGLHHTHLASQIAAADPEADAAWLADAVLAAMSAELVQYQLDERRWTAERIVDGVLTLVAASVRTTS</sequence>
<dbReference type="InterPro" id="IPR036271">
    <property type="entry name" value="Tet_transcr_reg_TetR-rel_C_sf"/>
</dbReference>
<proteinExistence type="predicted"/>
<evidence type="ECO:0000313" key="5">
    <source>
        <dbReference type="Proteomes" id="UP000592181"/>
    </source>
</evidence>
<comment type="caution">
    <text evidence="4">The sequence shown here is derived from an EMBL/GenBank/DDBJ whole genome shotgun (WGS) entry which is preliminary data.</text>
</comment>
<dbReference type="Gene3D" id="1.10.357.10">
    <property type="entry name" value="Tetracycline Repressor, domain 2"/>
    <property type="match status" value="1"/>
</dbReference>
<dbReference type="SUPFAM" id="SSF46689">
    <property type="entry name" value="Homeodomain-like"/>
    <property type="match status" value="1"/>
</dbReference>
<dbReference type="EMBL" id="JACBZX010000001">
    <property type="protein sequence ID" value="NYG36506.1"/>
    <property type="molecule type" value="Genomic_DNA"/>
</dbReference>
<dbReference type="PROSITE" id="PS50977">
    <property type="entry name" value="HTH_TETR_2"/>
    <property type="match status" value="1"/>
</dbReference>
<dbReference type="Pfam" id="PF00440">
    <property type="entry name" value="TetR_N"/>
    <property type="match status" value="1"/>
</dbReference>
<dbReference type="RefSeq" id="WP_179462003.1">
    <property type="nucleotide sequence ID" value="NZ_JACBZX010000001.1"/>
</dbReference>
<dbReference type="GO" id="GO:0000976">
    <property type="term" value="F:transcription cis-regulatory region binding"/>
    <property type="evidence" value="ECO:0007669"/>
    <property type="project" value="TreeGrafter"/>
</dbReference>
<dbReference type="PRINTS" id="PR00455">
    <property type="entry name" value="HTHTETR"/>
</dbReference>
<dbReference type="InterPro" id="IPR009057">
    <property type="entry name" value="Homeodomain-like_sf"/>
</dbReference>
<dbReference type="InterPro" id="IPR050109">
    <property type="entry name" value="HTH-type_TetR-like_transc_reg"/>
</dbReference>
<evidence type="ECO:0000313" key="4">
    <source>
        <dbReference type="EMBL" id="NYG36506.1"/>
    </source>
</evidence>
<dbReference type="InterPro" id="IPR001647">
    <property type="entry name" value="HTH_TetR"/>
</dbReference>
<keyword evidence="5" id="KW-1185">Reference proteome</keyword>
<accession>A0A852X061</accession>
<name>A0A852X061_9MICO</name>
<evidence type="ECO:0000256" key="1">
    <source>
        <dbReference type="ARBA" id="ARBA00023125"/>
    </source>
</evidence>
<gene>
    <name evidence="4" type="ORF">BJY28_000975</name>
</gene>
<feature type="DNA-binding region" description="H-T-H motif" evidence="2">
    <location>
        <begin position="48"/>
        <end position="67"/>
    </location>
</feature>
<feature type="domain" description="HTH tetR-type" evidence="3">
    <location>
        <begin position="25"/>
        <end position="85"/>
    </location>
</feature>
<dbReference type="GO" id="GO:0003700">
    <property type="term" value="F:DNA-binding transcription factor activity"/>
    <property type="evidence" value="ECO:0007669"/>
    <property type="project" value="TreeGrafter"/>
</dbReference>
<evidence type="ECO:0000256" key="2">
    <source>
        <dbReference type="PROSITE-ProRule" id="PRU00335"/>
    </source>
</evidence>
<dbReference type="PANTHER" id="PTHR30055:SF209">
    <property type="entry name" value="POSSIBLE TRANSCRIPTIONAL REGULATORY PROTEIN (PROBABLY TETR-FAMILY)"/>
    <property type="match status" value="1"/>
</dbReference>